<evidence type="ECO:0000313" key="7">
    <source>
        <dbReference type="Proteomes" id="UP001589670"/>
    </source>
</evidence>
<dbReference type="Pfam" id="PF00196">
    <property type="entry name" value="GerE"/>
    <property type="match status" value="1"/>
</dbReference>
<evidence type="ECO:0000259" key="5">
    <source>
        <dbReference type="PROSITE" id="PS50043"/>
    </source>
</evidence>
<feature type="coiled-coil region" evidence="4">
    <location>
        <begin position="153"/>
        <end position="198"/>
    </location>
</feature>
<dbReference type="CDD" id="cd06170">
    <property type="entry name" value="LuxR_C_like"/>
    <property type="match status" value="1"/>
</dbReference>
<keyword evidence="7" id="KW-1185">Reference proteome</keyword>
<keyword evidence="3" id="KW-0804">Transcription</keyword>
<dbReference type="PANTHER" id="PTHR44688:SF16">
    <property type="entry name" value="DNA-BINDING TRANSCRIPTIONAL ACTIVATOR DEVR_DOSR"/>
    <property type="match status" value="1"/>
</dbReference>
<evidence type="ECO:0000313" key="6">
    <source>
        <dbReference type="EMBL" id="MFB9148288.1"/>
    </source>
</evidence>
<name>A0ABV5HVJ9_9RHOB</name>
<protein>
    <submittedName>
        <fullName evidence="6">LuxR C-terminal-related transcriptional regulator</fullName>
    </submittedName>
</protein>
<proteinExistence type="predicted"/>
<keyword evidence="2" id="KW-0238">DNA-binding</keyword>
<dbReference type="InterPro" id="IPR036388">
    <property type="entry name" value="WH-like_DNA-bd_sf"/>
</dbReference>
<keyword evidence="4" id="KW-0175">Coiled coil</keyword>
<dbReference type="InterPro" id="IPR000792">
    <property type="entry name" value="Tscrpt_reg_LuxR_C"/>
</dbReference>
<accession>A0ABV5HVJ9</accession>
<dbReference type="InterPro" id="IPR016032">
    <property type="entry name" value="Sig_transdc_resp-reg_C-effctor"/>
</dbReference>
<organism evidence="6 7">
    <name type="scientific">Roseovarius ramblicola</name>
    <dbReference type="NCBI Taxonomy" id="2022336"/>
    <lineage>
        <taxon>Bacteria</taxon>
        <taxon>Pseudomonadati</taxon>
        <taxon>Pseudomonadota</taxon>
        <taxon>Alphaproteobacteria</taxon>
        <taxon>Rhodobacterales</taxon>
        <taxon>Roseobacteraceae</taxon>
        <taxon>Roseovarius</taxon>
    </lineage>
</organism>
<evidence type="ECO:0000256" key="3">
    <source>
        <dbReference type="ARBA" id="ARBA00023163"/>
    </source>
</evidence>
<dbReference type="PRINTS" id="PR00038">
    <property type="entry name" value="HTHLUXR"/>
</dbReference>
<dbReference type="InterPro" id="IPR029016">
    <property type="entry name" value="GAF-like_dom_sf"/>
</dbReference>
<dbReference type="SUPFAM" id="SSF46894">
    <property type="entry name" value="C-terminal effector domain of the bipartite response regulators"/>
    <property type="match status" value="1"/>
</dbReference>
<reference evidence="6 7" key="1">
    <citation type="submission" date="2024-09" db="EMBL/GenBank/DDBJ databases">
        <authorList>
            <person name="Sun Q."/>
            <person name="Mori K."/>
        </authorList>
    </citation>
    <scope>NUCLEOTIDE SEQUENCE [LARGE SCALE GENOMIC DNA]</scope>
    <source>
        <strain evidence="6 7">CECT 9424</strain>
    </source>
</reference>
<dbReference type="SMART" id="SM00065">
    <property type="entry name" value="GAF"/>
    <property type="match status" value="1"/>
</dbReference>
<dbReference type="PANTHER" id="PTHR44688">
    <property type="entry name" value="DNA-BINDING TRANSCRIPTIONAL ACTIVATOR DEVR_DOSR"/>
    <property type="match status" value="1"/>
</dbReference>
<comment type="caution">
    <text evidence="6">The sequence shown here is derived from an EMBL/GenBank/DDBJ whole genome shotgun (WGS) entry which is preliminary data.</text>
</comment>
<dbReference type="EMBL" id="JBHMEC010000002">
    <property type="protein sequence ID" value="MFB9148288.1"/>
    <property type="molecule type" value="Genomic_DNA"/>
</dbReference>
<keyword evidence="1" id="KW-0805">Transcription regulation</keyword>
<dbReference type="InterPro" id="IPR003018">
    <property type="entry name" value="GAF"/>
</dbReference>
<dbReference type="PROSITE" id="PS00622">
    <property type="entry name" value="HTH_LUXR_1"/>
    <property type="match status" value="1"/>
</dbReference>
<evidence type="ECO:0000256" key="2">
    <source>
        <dbReference type="ARBA" id="ARBA00023125"/>
    </source>
</evidence>
<dbReference type="Proteomes" id="UP001589670">
    <property type="component" value="Unassembled WGS sequence"/>
</dbReference>
<gene>
    <name evidence="6" type="ORF">ACFFU4_00815</name>
</gene>
<dbReference type="RefSeq" id="WP_377066064.1">
    <property type="nucleotide sequence ID" value="NZ_JBHMEC010000002.1"/>
</dbReference>
<dbReference type="Gene3D" id="1.10.10.10">
    <property type="entry name" value="Winged helix-like DNA-binding domain superfamily/Winged helix DNA-binding domain"/>
    <property type="match status" value="1"/>
</dbReference>
<dbReference type="Pfam" id="PF01590">
    <property type="entry name" value="GAF"/>
    <property type="match status" value="1"/>
</dbReference>
<sequence length="317" mass="35333">MQEIPPQTLANWQRIVDLIARLADVPASLVMRSDPPHHSVHVSSAGGDNPYVPGLRFTLGPRLYCHGVMSRDGELVVEDAHQDPDWHDNDDLEHGMSFYIGYPLKWPDGRVFGTICVLDRRRNRRALMFREGLREFARVIEADLALLSEMAGRKALERDLQSALDEMEQRVADRTRDMEEANTALRVLLANLEAARAEHDKGVAQQIKGLVMPHLGKLRARVGTDETAALYLRLIEENLARLTGAQAAGLTALMDGLTPTERDVAQMVLRGMTTKDIARALSRGTSTVDFHRRNIRRKLGLGGSGRGLRALLLDRQG</sequence>
<dbReference type="PROSITE" id="PS50043">
    <property type="entry name" value="HTH_LUXR_2"/>
    <property type="match status" value="1"/>
</dbReference>
<dbReference type="Gene3D" id="3.30.450.40">
    <property type="match status" value="1"/>
</dbReference>
<evidence type="ECO:0000256" key="1">
    <source>
        <dbReference type="ARBA" id="ARBA00023015"/>
    </source>
</evidence>
<dbReference type="SUPFAM" id="SSF55781">
    <property type="entry name" value="GAF domain-like"/>
    <property type="match status" value="1"/>
</dbReference>
<dbReference type="SMART" id="SM00421">
    <property type="entry name" value="HTH_LUXR"/>
    <property type="match status" value="1"/>
</dbReference>
<evidence type="ECO:0000256" key="4">
    <source>
        <dbReference type="SAM" id="Coils"/>
    </source>
</evidence>
<feature type="domain" description="HTH luxR-type" evidence="5">
    <location>
        <begin position="250"/>
        <end position="316"/>
    </location>
</feature>